<evidence type="ECO:0000256" key="1">
    <source>
        <dbReference type="ARBA" id="ARBA00023242"/>
    </source>
</evidence>
<dbReference type="GO" id="GO:0008270">
    <property type="term" value="F:zinc ion binding"/>
    <property type="evidence" value="ECO:0007669"/>
    <property type="project" value="InterPro"/>
</dbReference>
<dbReference type="Gene3D" id="4.10.240.10">
    <property type="entry name" value="Zn(2)-C6 fungal-type DNA-binding domain"/>
    <property type="match status" value="1"/>
</dbReference>
<organism evidence="4 5">
    <name type="scientific">Pleurostoma richardsiae</name>
    <dbReference type="NCBI Taxonomy" id="41990"/>
    <lineage>
        <taxon>Eukaryota</taxon>
        <taxon>Fungi</taxon>
        <taxon>Dikarya</taxon>
        <taxon>Ascomycota</taxon>
        <taxon>Pezizomycotina</taxon>
        <taxon>Sordariomycetes</taxon>
        <taxon>Sordariomycetidae</taxon>
        <taxon>Calosphaeriales</taxon>
        <taxon>Pleurostomataceae</taxon>
        <taxon>Pleurostoma</taxon>
    </lineage>
</organism>
<dbReference type="InterPro" id="IPR001138">
    <property type="entry name" value="Zn2Cys6_DnaBD"/>
</dbReference>
<gene>
    <name evidence="4" type="ORF">NKR23_g7880</name>
</gene>
<evidence type="ECO:0000256" key="2">
    <source>
        <dbReference type="SAM" id="MobiDB-lite"/>
    </source>
</evidence>
<dbReference type="InterPro" id="IPR036864">
    <property type="entry name" value="Zn2-C6_fun-type_DNA-bd_sf"/>
</dbReference>
<dbReference type="PROSITE" id="PS00463">
    <property type="entry name" value="ZN2_CY6_FUNGAL_1"/>
    <property type="match status" value="1"/>
</dbReference>
<comment type="caution">
    <text evidence="4">The sequence shown here is derived from an EMBL/GenBank/DDBJ whole genome shotgun (WGS) entry which is preliminary data.</text>
</comment>
<dbReference type="EMBL" id="JANBVO010000026">
    <property type="protein sequence ID" value="KAJ9139436.1"/>
    <property type="molecule type" value="Genomic_DNA"/>
</dbReference>
<dbReference type="InterPro" id="IPR008775">
    <property type="entry name" value="Phytyl_CoA_dOase-like"/>
</dbReference>
<reference evidence="4" key="1">
    <citation type="submission" date="2022-07" db="EMBL/GenBank/DDBJ databases">
        <title>Fungi with potential for degradation of polypropylene.</title>
        <authorList>
            <person name="Gostincar C."/>
        </authorList>
    </citation>
    <scope>NUCLEOTIDE SEQUENCE</scope>
    <source>
        <strain evidence="4">EXF-13308</strain>
    </source>
</reference>
<sequence>MPRALNKAACNTCRQRKVKCDEAVPICQRCINAGRYCDRSQRSLQFYHDSLDRSSSNAVKEPAARFPSPDNPRHALQSPRITGFFMNYVHNLAPWYDLGEASLTFGAQVAEISLGEPLLFGAIVALSAMHMSKTTAKSSREAAEFYHRHCIRLLIDLDETNKLLEEGVALAAACLLRSYEILDEDIDPNRHLQGAYSLASHQSIPDVLPRNAVFAAGFFNYLREDITFSLFAECPLKIDLEPIPWVTDFPSDHSYLNAVTLILGQIVNAVFSTPVPGQKLAALCSVLRSWHVGLPVRFQPFSRASDPVPQALPPLWMLQDCHAAVMHYYLVSLTFLVLHLPEEHVRDLTACVQHDPDCAPSDEDILESCALEICGAAFTGNSPPVLVNAFGPMAYCGRFIRTRAPREELIRRLAGCTRAVGWPDTASCAKLYNDQEIKAKTLNARNLETAVRHVHQDGLVVVEGVIPHEHIDALNEKMVEDARILQAKGEDGPFNYNQGNLQQDAPPIAEYFYPSIFTNPMATQVTTGVLGPKPKWTFCSANAAMPPLPGTSPQRQPVHSDADFAHPVHPFALVVNVPLVTMTPQNGSTEIWLGTQNFGQGAQEGKHGERASGRIREEYLRERAETRGPAQPVVKKGSFVIRDLRLWHAGMPNTMEEVRIMLAFIHFAPWYRNRMRLELSEDVRPVLEALDRKGELGLETPVDWVSREHALSTYLNRGFGNSYDFNQEP</sequence>
<name>A0AA38RSC9_9PEZI</name>
<dbReference type="Pfam" id="PF00172">
    <property type="entry name" value="Zn_clus"/>
    <property type="match status" value="1"/>
</dbReference>
<dbReference type="SUPFAM" id="SSF51197">
    <property type="entry name" value="Clavaminate synthase-like"/>
    <property type="match status" value="1"/>
</dbReference>
<dbReference type="InterPro" id="IPR021858">
    <property type="entry name" value="Fun_TF"/>
</dbReference>
<dbReference type="InterPro" id="IPR051961">
    <property type="entry name" value="Fungal_Metabolite_Diox"/>
</dbReference>
<evidence type="ECO:0000313" key="5">
    <source>
        <dbReference type="Proteomes" id="UP001174694"/>
    </source>
</evidence>
<dbReference type="Proteomes" id="UP001174694">
    <property type="component" value="Unassembled WGS sequence"/>
</dbReference>
<dbReference type="PROSITE" id="PS50048">
    <property type="entry name" value="ZN2_CY6_FUNGAL_2"/>
    <property type="match status" value="1"/>
</dbReference>
<accession>A0AA38RSC9</accession>
<keyword evidence="1" id="KW-0539">Nucleus</keyword>
<dbReference type="PANTHER" id="PTHR37563">
    <property type="entry name" value="PHYTANOYL-COA DIOXYGENASE FAMILY PROTEIN (AFU_ORTHOLOGUE AFUA_2G03330)"/>
    <property type="match status" value="1"/>
</dbReference>
<dbReference type="Gene3D" id="2.60.120.620">
    <property type="entry name" value="q2cbj1_9rhob like domain"/>
    <property type="match status" value="1"/>
</dbReference>
<proteinExistence type="predicted"/>
<dbReference type="GO" id="GO:0000981">
    <property type="term" value="F:DNA-binding transcription factor activity, RNA polymerase II-specific"/>
    <property type="evidence" value="ECO:0007669"/>
    <property type="project" value="InterPro"/>
</dbReference>
<dbReference type="PANTHER" id="PTHR37563:SF2">
    <property type="entry name" value="PHYTANOYL-COA DIOXYGENASE FAMILY PROTEIN (AFU_ORTHOLOGUE AFUA_2G03330)"/>
    <property type="match status" value="1"/>
</dbReference>
<dbReference type="CDD" id="cd00067">
    <property type="entry name" value="GAL4"/>
    <property type="match status" value="1"/>
</dbReference>
<evidence type="ECO:0000259" key="3">
    <source>
        <dbReference type="PROSITE" id="PS50048"/>
    </source>
</evidence>
<keyword evidence="5" id="KW-1185">Reference proteome</keyword>
<feature type="region of interest" description="Disordered" evidence="2">
    <location>
        <begin position="55"/>
        <end position="74"/>
    </location>
</feature>
<dbReference type="Pfam" id="PF05721">
    <property type="entry name" value="PhyH"/>
    <property type="match status" value="1"/>
</dbReference>
<feature type="domain" description="Zn(2)-C6 fungal-type" evidence="3">
    <location>
        <begin position="9"/>
        <end position="37"/>
    </location>
</feature>
<evidence type="ECO:0000313" key="4">
    <source>
        <dbReference type="EMBL" id="KAJ9139436.1"/>
    </source>
</evidence>
<dbReference type="SMART" id="SM00066">
    <property type="entry name" value="GAL4"/>
    <property type="match status" value="1"/>
</dbReference>
<dbReference type="Pfam" id="PF11951">
    <property type="entry name" value="Fungal_trans_2"/>
    <property type="match status" value="1"/>
</dbReference>
<dbReference type="AlphaFoldDB" id="A0AA38RSC9"/>
<protein>
    <submittedName>
        <fullName evidence="4">Phytanoyl-dioxygenase</fullName>
    </submittedName>
</protein>
<dbReference type="SUPFAM" id="SSF57701">
    <property type="entry name" value="Zn2/Cys6 DNA-binding domain"/>
    <property type="match status" value="1"/>
</dbReference>